<evidence type="ECO:0000313" key="3">
    <source>
        <dbReference type="Proteomes" id="UP001160148"/>
    </source>
</evidence>
<feature type="region of interest" description="Disordered" evidence="1">
    <location>
        <begin position="1"/>
        <end position="21"/>
    </location>
</feature>
<dbReference type="Proteomes" id="UP001160148">
    <property type="component" value="Unassembled WGS sequence"/>
</dbReference>
<organism evidence="2 3">
    <name type="scientific">Macrosiphum euphorbiae</name>
    <name type="common">potato aphid</name>
    <dbReference type="NCBI Taxonomy" id="13131"/>
    <lineage>
        <taxon>Eukaryota</taxon>
        <taxon>Metazoa</taxon>
        <taxon>Ecdysozoa</taxon>
        <taxon>Arthropoda</taxon>
        <taxon>Hexapoda</taxon>
        <taxon>Insecta</taxon>
        <taxon>Pterygota</taxon>
        <taxon>Neoptera</taxon>
        <taxon>Paraneoptera</taxon>
        <taxon>Hemiptera</taxon>
        <taxon>Sternorrhyncha</taxon>
        <taxon>Aphidomorpha</taxon>
        <taxon>Aphidoidea</taxon>
        <taxon>Aphididae</taxon>
        <taxon>Macrosiphini</taxon>
        <taxon>Macrosiphum</taxon>
    </lineage>
</organism>
<evidence type="ECO:0000313" key="2">
    <source>
        <dbReference type="EMBL" id="CAI6353182.1"/>
    </source>
</evidence>
<reference evidence="2 3" key="1">
    <citation type="submission" date="2023-01" db="EMBL/GenBank/DDBJ databases">
        <authorList>
            <person name="Whitehead M."/>
        </authorList>
    </citation>
    <scope>NUCLEOTIDE SEQUENCE [LARGE SCALE GENOMIC DNA]</scope>
</reference>
<gene>
    <name evidence="2" type="ORF">MEUPH1_LOCUS9330</name>
</gene>
<accession>A0AAV0WBJ9</accession>
<comment type="caution">
    <text evidence="2">The sequence shown here is derived from an EMBL/GenBank/DDBJ whole genome shotgun (WGS) entry which is preliminary data.</text>
</comment>
<sequence length="73" mass="8009">MSTSQPSYYPRSPQSTSNYSISNLSNYSSNVPGIMSQHQHLSYASPVQNSIDTELAVPNISSQRPYQHCIGSS</sequence>
<dbReference type="AlphaFoldDB" id="A0AAV0WBJ9"/>
<evidence type="ECO:0000256" key="1">
    <source>
        <dbReference type="SAM" id="MobiDB-lite"/>
    </source>
</evidence>
<keyword evidence="3" id="KW-1185">Reference proteome</keyword>
<proteinExistence type="predicted"/>
<name>A0AAV0WBJ9_9HEMI</name>
<dbReference type="EMBL" id="CARXXK010000002">
    <property type="protein sequence ID" value="CAI6353182.1"/>
    <property type="molecule type" value="Genomic_DNA"/>
</dbReference>
<protein>
    <submittedName>
        <fullName evidence="2">Uncharacterized protein</fullName>
    </submittedName>
</protein>